<dbReference type="SMART" id="SM00360">
    <property type="entry name" value="RRM"/>
    <property type="match status" value="3"/>
</dbReference>
<evidence type="ECO:0000256" key="8">
    <source>
        <dbReference type="ARBA" id="ARBA00053913"/>
    </source>
</evidence>
<dbReference type="Pfam" id="PF00076">
    <property type="entry name" value="RRM_1"/>
    <property type="match status" value="3"/>
</dbReference>
<comment type="caution">
    <text evidence="13">The sequence shown here is derived from an EMBL/GenBank/DDBJ whole genome shotgun (WGS) entry which is preliminary data.</text>
</comment>
<evidence type="ECO:0000256" key="1">
    <source>
        <dbReference type="ARBA" id="ARBA00004123"/>
    </source>
</evidence>
<reference evidence="13 14" key="1">
    <citation type="journal article" date="2017" name="Curr. Biol.">
        <title>Genome architecture and evolution of a unichromosomal asexual nematode.</title>
        <authorList>
            <person name="Fradin H."/>
            <person name="Zegar C."/>
            <person name="Gutwein M."/>
            <person name="Lucas J."/>
            <person name="Kovtun M."/>
            <person name="Corcoran D."/>
            <person name="Baugh L.R."/>
            <person name="Kiontke K."/>
            <person name="Gunsalus K."/>
            <person name="Fitch D.H."/>
            <person name="Piano F."/>
        </authorList>
    </citation>
    <scope>NUCLEOTIDE SEQUENCE [LARGE SCALE GENOMIC DNA]</scope>
    <source>
        <strain evidence="13">PF1309</strain>
    </source>
</reference>
<feature type="region of interest" description="Disordered" evidence="11">
    <location>
        <begin position="1"/>
        <end position="111"/>
    </location>
</feature>
<keyword evidence="2" id="KW-0507">mRNA processing</keyword>
<dbReference type="SMART" id="SM00361">
    <property type="entry name" value="RRM_1"/>
    <property type="match status" value="1"/>
</dbReference>
<evidence type="ECO:0000256" key="5">
    <source>
        <dbReference type="ARBA" id="ARBA00023187"/>
    </source>
</evidence>
<dbReference type="PROSITE" id="PS50102">
    <property type="entry name" value="RRM"/>
    <property type="match status" value="3"/>
</dbReference>
<evidence type="ECO:0000256" key="6">
    <source>
        <dbReference type="ARBA" id="ARBA00023242"/>
    </source>
</evidence>
<dbReference type="FunFam" id="3.30.70.330:FF:000074">
    <property type="entry name" value="U2 snRNP auxiliary factor large subunit"/>
    <property type="match status" value="1"/>
</dbReference>
<dbReference type="PANTHER" id="PTHR23139">
    <property type="entry name" value="RNA-BINDING PROTEIN"/>
    <property type="match status" value="1"/>
</dbReference>
<evidence type="ECO:0000256" key="11">
    <source>
        <dbReference type="SAM" id="MobiDB-lite"/>
    </source>
</evidence>
<gene>
    <name evidence="13" type="ORF">WR25_19691</name>
</gene>
<dbReference type="CDD" id="cd12231">
    <property type="entry name" value="RRM2_U2AF65"/>
    <property type="match status" value="1"/>
</dbReference>
<proteinExistence type="predicted"/>
<dbReference type="GO" id="GO:0005869">
    <property type="term" value="C:dynactin complex"/>
    <property type="evidence" value="ECO:0007669"/>
    <property type="project" value="InterPro"/>
</dbReference>
<keyword evidence="6" id="KW-0539">Nucleus</keyword>
<dbReference type="GO" id="GO:0000398">
    <property type="term" value="P:mRNA splicing, via spliceosome"/>
    <property type="evidence" value="ECO:0007669"/>
    <property type="project" value="UniProtKB-ARBA"/>
</dbReference>
<accession>A0A2A2JVM9</accession>
<dbReference type="Proteomes" id="UP000218231">
    <property type="component" value="Unassembled WGS sequence"/>
</dbReference>
<feature type="domain" description="RRM" evidence="12">
    <location>
        <begin position="258"/>
        <end position="335"/>
    </location>
</feature>
<dbReference type="InterPro" id="IPR035979">
    <property type="entry name" value="RBD_domain_sf"/>
</dbReference>
<keyword evidence="14" id="KW-1185">Reference proteome</keyword>
<dbReference type="STRING" id="2018661.A0A2A2JVM9"/>
<evidence type="ECO:0000256" key="9">
    <source>
        <dbReference type="ARBA" id="ARBA00064859"/>
    </source>
</evidence>
<comment type="subcellular location">
    <subcellularLocation>
        <location evidence="1">Nucleus</location>
    </subcellularLocation>
</comment>
<dbReference type="CDD" id="cd12230">
    <property type="entry name" value="RRM1_U2AF65"/>
    <property type="match status" value="1"/>
</dbReference>
<dbReference type="Gene3D" id="3.30.70.330">
    <property type="match status" value="3"/>
</dbReference>
<feature type="compositionally biased region" description="Basic and acidic residues" evidence="11">
    <location>
        <begin position="70"/>
        <end position="99"/>
    </location>
</feature>
<protein>
    <recommendedName>
        <fullName evidence="7">U2 snRNP auxiliary factor large subunit</fullName>
    </recommendedName>
</protein>
<feature type="domain" description="RRM" evidence="12">
    <location>
        <begin position="372"/>
        <end position="456"/>
    </location>
</feature>
<evidence type="ECO:0000313" key="14">
    <source>
        <dbReference type="Proteomes" id="UP000218231"/>
    </source>
</evidence>
<dbReference type="InterPro" id="IPR006529">
    <property type="entry name" value="U2AF_lg"/>
</dbReference>
<dbReference type="Pfam" id="PF05502">
    <property type="entry name" value="Dynactin_p62"/>
    <property type="match status" value="1"/>
</dbReference>
<feature type="compositionally biased region" description="Basic and acidic residues" evidence="11">
    <location>
        <begin position="602"/>
        <end position="613"/>
    </location>
</feature>
<dbReference type="SUPFAM" id="SSF54928">
    <property type="entry name" value="RNA-binding domain, RBD"/>
    <property type="match status" value="2"/>
</dbReference>
<dbReference type="InterPro" id="IPR000504">
    <property type="entry name" value="RRM_dom"/>
</dbReference>
<evidence type="ECO:0000256" key="3">
    <source>
        <dbReference type="ARBA" id="ARBA00022737"/>
    </source>
</evidence>
<comment type="function">
    <text evidence="8">Necessary for the splicing of pre-mRNA. Binds to the polypyrimidine tract of introns early during spliceosome assembly.</text>
</comment>
<feature type="domain" description="RRM" evidence="12">
    <location>
        <begin position="151"/>
        <end position="233"/>
    </location>
</feature>
<dbReference type="InterPro" id="IPR003954">
    <property type="entry name" value="RRM_euk-type"/>
</dbReference>
<dbReference type="InterPro" id="IPR008603">
    <property type="entry name" value="DCTN4"/>
</dbReference>
<dbReference type="GO" id="GO:0003723">
    <property type="term" value="F:RNA binding"/>
    <property type="evidence" value="ECO:0007669"/>
    <property type="project" value="UniProtKB-UniRule"/>
</dbReference>
<evidence type="ECO:0000256" key="7">
    <source>
        <dbReference type="ARBA" id="ARBA00030821"/>
    </source>
</evidence>
<evidence type="ECO:0000256" key="4">
    <source>
        <dbReference type="ARBA" id="ARBA00022884"/>
    </source>
</evidence>
<keyword evidence="3" id="KW-0677">Repeat</keyword>
<dbReference type="AlphaFoldDB" id="A0A2A2JVM9"/>
<evidence type="ECO:0000256" key="10">
    <source>
        <dbReference type="PROSITE-ProRule" id="PRU00176"/>
    </source>
</evidence>
<dbReference type="FunFam" id="3.30.70.330:FF:000097">
    <property type="entry name" value="U2 snRNP auxiliary factor large subunit"/>
    <property type="match status" value="1"/>
</dbReference>
<dbReference type="OrthoDB" id="10266058at2759"/>
<dbReference type="EMBL" id="LIAE01010198">
    <property type="protein sequence ID" value="PAV65734.1"/>
    <property type="molecule type" value="Genomic_DNA"/>
</dbReference>
<evidence type="ECO:0000256" key="2">
    <source>
        <dbReference type="ARBA" id="ARBA00022664"/>
    </source>
</evidence>
<feature type="region of interest" description="Disordered" evidence="11">
    <location>
        <begin position="602"/>
        <end position="623"/>
    </location>
</feature>
<dbReference type="GO" id="GO:0005634">
    <property type="term" value="C:nucleus"/>
    <property type="evidence" value="ECO:0007669"/>
    <property type="project" value="UniProtKB-SubCell"/>
</dbReference>
<evidence type="ECO:0000313" key="13">
    <source>
        <dbReference type="EMBL" id="PAV65734.1"/>
    </source>
</evidence>
<feature type="compositionally biased region" description="Basic and acidic residues" evidence="11">
    <location>
        <begin position="23"/>
        <end position="61"/>
    </location>
</feature>
<dbReference type="NCBIfam" id="TIGR01642">
    <property type="entry name" value="U2AF_lg"/>
    <property type="match status" value="1"/>
</dbReference>
<dbReference type="CDD" id="cd12232">
    <property type="entry name" value="RRM3_U2AF65"/>
    <property type="match status" value="1"/>
</dbReference>
<comment type="subunit">
    <text evidence="9">Forms a heterodimer with the U2AF small subunit.</text>
</comment>
<organism evidence="13 14">
    <name type="scientific">Diploscapter pachys</name>
    <dbReference type="NCBI Taxonomy" id="2018661"/>
    <lineage>
        <taxon>Eukaryota</taxon>
        <taxon>Metazoa</taxon>
        <taxon>Ecdysozoa</taxon>
        <taxon>Nematoda</taxon>
        <taxon>Chromadorea</taxon>
        <taxon>Rhabditida</taxon>
        <taxon>Rhabditina</taxon>
        <taxon>Rhabditomorpha</taxon>
        <taxon>Rhabditoidea</taxon>
        <taxon>Rhabditidae</taxon>
        <taxon>Diploscapter</taxon>
    </lineage>
</organism>
<keyword evidence="4 10" id="KW-0694">RNA-binding</keyword>
<keyword evidence="5" id="KW-0508">mRNA splicing</keyword>
<evidence type="ECO:0000259" key="12">
    <source>
        <dbReference type="PROSITE" id="PS50102"/>
    </source>
</evidence>
<name>A0A2A2JVM9_9BILA</name>
<sequence length="889" mass="100778">MADYDVENGRNGMDEDNGNYEAMDIKPESVDEMADVKKEREEKDKERRRSRSRSKDRDEEKKKRKRSRSKDRERKRSRSRSRDRERHRDRDRRRDDRSGPKKYKFWDVPPSGFEHMSPKEYKALQASGQIPRSNMQSSVPVVGPSVTCQSRRLYVGNIPFGCNEEAMLDFFNQQMHLCNLAQAPGNPVLVCQINLDKNFAFIEFRSIDETTAGMAFDGINFMGQQLKIRRPRDYQPISVNYEMAARLPVSNIVVDSPNKIFIGGLPHYLNEDQVKELLCSFGQLKAFNLAVDSQGNSKGFAYAEYLDTTLTDQAIAGLNGMQLGDKQLVVQLACQKERAAYQNYANHGASAIAGIDLSQGAGEATEVLCLMNMVVEDELKNDDEYEDILEDIREECSKYGVVRSLEVPRPVDGFEVQGVGKVFIEFVSKSDCQKAQAALTGRKFANRTVVTSYFDFNKYHNRQMSDVFNYSRVKYECGCGEWEPITKLFYCRYCAAVRCNLCGQREVECLNCPNCLEVVSAGPARLSRNHCVNCHLCPICSNAMITRAVGDQCHLLCSTCRWSTKETDEPTRNSSANWPVHDNQLNGELNRVQEDLVHLDVAEKDKARREQQRGKRRSGPSGALLTDRYGLQKTYQARRKTFEKIVASAPVHEANEEVPPFDPSWLTDDVVPGSAPSLDSLLMQPVVGDRKLLPVRVPLIAKFAFRCTPCQRMLLKLDFGSAAVKFKMQHFARLFIPDIRLSRPMQGSLDSTRAVFLSVRNFSAAKVEMIILPDNEECNVKCVTMKQIQFTLKPQEDSMTELTNANLSVSPRKEQPLADSDSPIVFIRGTQAGIRVEVEPNSEKPEAKTLGLIIKYQNELSHVTEDSKAYYVGKTEEVWKTAKLRIDLA</sequence>
<dbReference type="InterPro" id="IPR012677">
    <property type="entry name" value="Nucleotide-bd_a/b_plait_sf"/>
</dbReference>